<dbReference type="AlphaFoldDB" id="A0A232LPT8"/>
<dbReference type="Proteomes" id="UP000243515">
    <property type="component" value="Unassembled WGS sequence"/>
</dbReference>
<evidence type="ECO:0000313" key="2">
    <source>
        <dbReference type="Proteomes" id="UP000243515"/>
    </source>
</evidence>
<keyword evidence="2" id="KW-1185">Reference proteome</keyword>
<sequence length="233" mass="27597">MKSSDRQGRMAPAKCHYVFDRQSLQVPMYLNAIAPRQVHLEINTVRATVGLAFQGLRQLDSFYHKRFHRMCYPANERSYYLHAESVDRLLRWRKEFDDSGSKSKTLAPCAKIPSFALQFCVDERAYAQYVTEFAHLREQYIQGPYVKWLVSKQKMETAISQTTMREMDRKQWLFWWRRFLAEMAKWEDRLNEILLPTWADIVDQLFGLIEERVELSEQCDDGLCIPTPLSEVL</sequence>
<organism evidence="1 2">
    <name type="scientific">Elaphomyces granulatus</name>
    <dbReference type="NCBI Taxonomy" id="519963"/>
    <lineage>
        <taxon>Eukaryota</taxon>
        <taxon>Fungi</taxon>
        <taxon>Dikarya</taxon>
        <taxon>Ascomycota</taxon>
        <taxon>Pezizomycotina</taxon>
        <taxon>Eurotiomycetes</taxon>
        <taxon>Eurotiomycetidae</taxon>
        <taxon>Eurotiales</taxon>
        <taxon>Elaphomycetaceae</taxon>
        <taxon>Elaphomyces</taxon>
    </lineage>
</organism>
<reference evidence="1 2" key="1">
    <citation type="journal article" date="2015" name="Environ. Microbiol.">
        <title>Metagenome sequence of Elaphomyces granulatus from sporocarp tissue reveals Ascomycota ectomycorrhizal fingerprints of genome expansion and a Proteobacteria-rich microbiome.</title>
        <authorList>
            <person name="Quandt C.A."/>
            <person name="Kohler A."/>
            <person name="Hesse C.N."/>
            <person name="Sharpton T.J."/>
            <person name="Martin F."/>
            <person name="Spatafora J.W."/>
        </authorList>
    </citation>
    <scope>NUCLEOTIDE SEQUENCE [LARGE SCALE GENOMIC DNA]</scope>
    <source>
        <strain evidence="1 2">OSC145934</strain>
    </source>
</reference>
<name>A0A232LPT8_9EURO</name>
<dbReference type="OrthoDB" id="4192850at2759"/>
<evidence type="ECO:0000313" key="1">
    <source>
        <dbReference type="EMBL" id="OXV06149.1"/>
    </source>
</evidence>
<dbReference type="EMBL" id="NPHW01006065">
    <property type="protein sequence ID" value="OXV06149.1"/>
    <property type="molecule type" value="Genomic_DNA"/>
</dbReference>
<protein>
    <submittedName>
        <fullName evidence="1">Uncharacterized protein</fullName>
    </submittedName>
</protein>
<gene>
    <name evidence="1" type="ORF">Egran_06084</name>
</gene>
<accession>A0A232LPT8</accession>
<comment type="caution">
    <text evidence="1">The sequence shown here is derived from an EMBL/GenBank/DDBJ whole genome shotgun (WGS) entry which is preliminary data.</text>
</comment>
<proteinExistence type="predicted"/>